<gene>
    <name evidence="1" type="ORF">AOZ06_45585</name>
</gene>
<organism evidence="1 2">
    <name type="scientific">Kibdelosporangium phytohabitans</name>
    <dbReference type="NCBI Taxonomy" id="860235"/>
    <lineage>
        <taxon>Bacteria</taxon>
        <taxon>Bacillati</taxon>
        <taxon>Actinomycetota</taxon>
        <taxon>Actinomycetes</taxon>
        <taxon>Pseudonocardiales</taxon>
        <taxon>Pseudonocardiaceae</taxon>
        <taxon>Kibdelosporangium</taxon>
    </lineage>
</organism>
<dbReference type="KEGG" id="kphy:AOZ06_45585"/>
<reference evidence="1 2" key="1">
    <citation type="submission" date="2015-07" db="EMBL/GenBank/DDBJ databases">
        <title>Genome sequencing of Kibdelosporangium phytohabitans.</title>
        <authorList>
            <person name="Qin S."/>
            <person name="Xing K."/>
        </authorList>
    </citation>
    <scope>NUCLEOTIDE SEQUENCE [LARGE SCALE GENOMIC DNA]</scope>
    <source>
        <strain evidence="1 2">KLBMP1111</strain>
    </source>
</reference>
<dbReference type="Proteomes" id="UP000063699">
    <property type="component" value="Chromosome"/>
</dbReference>
<dbReference type="EMBL" id="CP012752">
    <property type="protein sequence ID" value="ALG13171.1"/>
    <property type="molecule type" value="Genomic_DNA"/>
</dbReference>
<proteinExistence type="predicted"/>
<name>A0A0N9I0F4_9PSEU</name>
<sequence>MAQPIRRSSGATSEVFAVLAGIAAWSCWNSVADLAEQWEGFLVRAHDRTVGSYVRAQPARTSSMQVANSAFARGGMFQHFLR</sequence>
<keyword evidence="2" id="KW-1185">Reference proteome</keyword>
<evidence type="ECO:0000313" key="1">
    <source>
        <dbReference type="EMBL" id="ALG13171.1"/>
    </source>
</evidence>
<protein>
    <submittedName>
        <fullName evidence="1">Uncharacterized protein</fullName>
    </submittedName>
</protein>
<accession>A0A0N9I0F4</accession>
<dbReference type="AlphaFoldDB" id="A0A0N9I0F4"/>
<evidence type="ECO:0000313" key="2">
    <source>
        <dbReference type="Proteomes" id="UP000063699"/>
    </source>
</evidence>
<dbReference type="RefSeq" id="WP_054295060.1">
    <property type="nucleotide sequence ID" value="NZ_CP012752.1"/>
</dbReference>